<evidence type="ECO:0000256" key="6">
    <source>
        <dbReference type="SAM" id="Phobius"/>
    </source>
</evidence>
<dbReference type="EMBL" id="LGGO01000149">
    <property type="protein sequence ID" value="KUK76454.1"/>
    <property type="molecule type" value="Genomic_DNA"/>
</dbReference>
<organism evidence="8 9">
    <name type="scientific">candidate division WS6 bacterium 34_10</name>
    <dbReference type="NCBI Taxonomy" id="1641389"/>
    <lineage>
        <taxon>Bacteria</taxon>
        <taxon>Candidatus Dojkabacteria</taxon>
    </lineage>
</organism>
<reference evidence="9" key="1">
    <citation type="journal article" date="2015" name="MBio">
        <title>Genome-Resolved Metagenomic Analysis Reveals Roles for Candidate Phyla and Other Microbial Community Members in Biogeochemical Transformations in Oil Reservoirs.</title>
        <authorList>
            <person name="Hu P."/>
            <person name="Tom L."/>
            <person name="Singh A."/>
            <person name="Thomas B.C."/>
            <person name="Baker B.J."/>
            <person name="Piceno Y.M."/>
            <person name="Andersen G.L."/>
            <person name="Banfield J.F."/>
        </authorList>
    </citation>
    <scope>NUCLEOTIDE SEQUENCE [LARGE SCALE GENOMIC DNA]</scope>
</reference>
<feature type="domain" description="ABC-2 type transporter transmembrane" evidence="7">
    <location>
        <begin position="20"/>
        <end position="244"/>
    </location>
</feature>
<keyword evidence="4 6" id="KW-1133">Transmembrane helix</keyword>
<evidence type="ECO:0000256" key="3">
    <source>
        <dbReference type="ARBA" id="ARBA00022692"/>
    </source>
</evidence>
<evidence type="ECO:0000256" key="1">
    <source>
        <dbReference type="ARBA" id="ARBA00004651"/>
    </source>
</evidence>
<dbReference type="AlphaFoldDB" id="A0A101HGT8"/>
<dbReference type="InterPro" id="IPR051449">
    <property type="entry name" value="ABC-2_transporter_component"/>
</dbReference>
<evidence type="ECO:0000313" key="9">
    <source>
        <dbReference type="Proteomes" id="UP000053904"/>
    </source>
</evidence>
<proteinExistence type="predicted"/>
<dbReference type="Proteomes" id="UP000053904">
    <property type="component" value="Unassembled WGS sequence"/>
</dbReference>
<evidence type="ECO:0000256" key="4">
    <source>
        <dbReference type="ARBA" id="ARBA00022989"/>
    </source>
</evidence>
<comment type="subcellular location">
    <subcellularLocation>
        <location evidence="1">Cell membrane</location>
        <topology evidence="1">Multi-pass membrane protein</topology>
    </subcellularLocation>
</comment>
<feature type="transmembrane region" description="Helical" evidence="6">
    <location>
        <begin position="20"/>
        <end position="38"/>
    </location>
</feature>
<evidence type="ECO:0000313" key="8">
    <source>
        <dbReference type="EMBL" id="KUK76454.1"/>
    </source>
</evidence>
<evidence type="ECO:0000259" key="7">
    <source>
        <dbReference type="Pfam" id="PF12698"/>
    </source>
</evidence>
<dbReference type="Gene3D" id="3.40.1710.10">
    <property type="entry name" value="abc type-2 transporter like domain"/>
    <property type="match status" value="1"/>
</dbReference>
<evidence type="ECO:0000256" key="2">
    <source>
        <dbReference type="ARBA" id="ARBA00022475"/>
    </source>
</evidence>
<evidence type="ECO:0000256" key="5">
    <source>
        <dbReference type="ARBA" id="ARBA00023136"/>
    </source>
</evidence>
<name>A0A101HGT8_9BACT</name>
<feature type="non-terminal residue" evidence="8">
    <location>
        <position position="245"/>
    </location>
</feature>
<protein>
    <submittedName>
        <fullName evidence="8">ABC-2 type transporter</fullName>
    </submittedName>
</protein>
<dbReference type="PANTHER" id="PTHR30294">
    <property type="entry name" value="MEMBRANE COMPONENT OF ABC TRANSPORTER YHHJ-RELATED"/>
    <property type="match status" value="1"/>
</dbReference>
<dbReference type="GO" id="GO:0005886">
    <property type="term" value="C:plasma membrane"/>
    <property type="evidence" value="ECO:0007669"/>
    <property type="project" value="UniProtKB-SubCell"/>
</dbReference>
<comment type="caution">
    <text evidence="8">The sequence shown here is derived from an EMBL/GenBank/DDBJ whole genome shotgun (WGS) entry which is preliminary data.</text>
</comment>
<gene>
    <name evidence="8" type="ORF">XD93_0904</name>
</gene>
<keyword evidence="2" id="KW-1003">Cell membrane</keyword>
<keyword evidence="3 6" id="KW-0812">Transmembrane</keyword>
<sequence>MKEFLSIFKKEIKELLTKEMIFSLVFMIMLFGLMGSFMNDAKEQTQEQLLETTSLAVLNLDNSTYSKEVLSKLEENRIKIVEIEKGSVEDAVKKTQQKGLMFLLVLPENFEESIKGMQGTEVEMYSMVKGIDVKQSTSSSHISVVVNLINQEISNIYIKNAFSGQDPENIINPIKTKEFVVVNDKVAPGNLETLKALSMANLIIIPILLMMSIMYAGTMIITSMGLEKENKTLETLLTLPVKRIS</sequence>
<dbReference type="GO" id="GO:0140359">
    <property type="term" value="F:ABC-type transporter activity"/>
    <property type="evidence" value="ECO:0007669"/>
    <property type="project" value="InterPro"/>
</dbReference>
<dbReference type="InterPro" id="IPR013525">
    <property type="entry name" value="ABC2_TM"/>
</dbReference>
<accession>A0A101HGT8</accession>
<feature type="transmembrane region" description="Helical" evidence="6">
    <location>
        <begin position="199"/>
        <end position="221"/>
    </location>
</feature>
<dbReference type="Pfam" id="PF12698">
    <property type="entry name" value="ABC2_membrane_3"/>
    <property type="match status" value="1"/>
</dbReference>
<keyword evidence="5 6" id="KW-0472">Membrane</keyword>
<dbReference type="PANTHER" id="PTHR30294:SF29">
    <property type="entry name" value="MULTIDRUG ABC TRANSPORTER PERMEASE YBHS-RELATED"/>
    <property type="match status" value="1"/>
</dbReference>